<dbReference type="CDD" id="cd06225">
    <property type="entry name" value="HAMP"/>
    <property type="match status" value="1"/>
</dbReference>
<dbReference type="InterPro" id="IPR004358">
    <property type="entry name" value="Sig_transdc_His_kin-like_C"/>
</dbReference>
<dbReference type="PROSITE" id="PS50885">
    <property type="entry name" value="HAMP"/>
    <property type="match status" value="1"/>
</dbReference>
<comment type="caution">
    <text evidence="12">The sequence shown here is derived from an EMBL/GenBank/DDBJ whole genome shotgun (WGS) entry which is preliminary data.</text>
</comment>
<dbReference type="Pfam" id="PF00672">
    <property type="entry name" value="HAMP"/>
    <property type="match status" value="1"/>
</dbReference>
<dbReference type="Proteomes" id="UP000003240">
    <property type="component" value="Unassembled WGS sequence"/>
</dbReference>
<evidence type="ECO:0000256" key="4">
    <source>
        <dbReference type="ARBA" id="ARBA00022553"/>
    </source>
</evidence>
<feature type="domain" description="HAMP" evidence="11">
    <location>
        <begin position="188"/>
        <end position="240"/>
    </location>
</feature>
<dbReference type="PANTHER" id="PTHR43711:SF1">
    <property type="entry name" value="HISTIDINE KINASE 1"/>
    <property type="match status" value="1"/>
</dbReference>
<dbReference type="GO" id="GO:0016020">
    <property type="term" value="C:membrane"/>
    <property type="evidence" value="ECO:0007669"/>
    <property type="project" value="UniProtKB-SubCell"/>
</dbReference>
<dbReference type="PANTHER" id="PTHR43711">
    <property type="entry name" value="TWO-COMPONENT HISTIDINE KINASE"/>
    <property type="match status" value="1"/>
</dbReference>
<dbReference type="SUPFAM" id="SSF55874">
    <property type="entry name" value="ATPase domain of HSP90 chaperone/DNA topoisomerase II/histidine kinase"/>
    <property type="match status" value="1"/>
</dbReference>
<evidence type="ECO:0000259" key="11">
    <source>
        <dbReference type="PROSITE" id="PS50885"/>
    </source>
</evidence>
<keyword evidence="9" id="KW-1133">Transmembrane helix</keyword>
<dbReference type="RefSeq" id="WP_004093867.1">
    <property type="nucleotide sequence ID" value="NZ_AFGF01000049.1"/>
</dbReference>
<keyword evidence="6 12" id="KW-0418">Kinase</keyword>
<dbReference type="CDD" id="cd00082">
    <property type="entry name" value="HisKA"/>
    <property type="match status" value="1"/>
</dbReference>
<dbReference type="PROSITE" id="PS50109">
    <property type="entry name" value="HIS_KIN"/>
    <property type="match status" value="1"/>
</dbReference>
<feature type="transmembrane region" description="Helical" evidence="9">
    <location>
        <begin position="167"/>
        <end position="186"/>
    </location>
</feature>
<evidence type="ECO:0000259" key="10">
    <source>
        <dbReference type="PROSITE" id="PS50109"/>
    </source>
</evidence>
<dbReference type="PRINTS" id="PR00344">
    <property type="entry name" value="BCTRLSENSOR"/>
</dbReference>
<keyword evidence="13" id="KW-1185">Reference proteome</keyword>
<evidence type="ECO:0000256" key="9">
    <source>
        <dbReference type="SAM" id="Phobius"/>
    </source>
</evidence>
<dbReference type="SMART" id="SM00387">
    <property type="entry name" value="HATPase_c"/>
    <property type="match status" value="1"/>
</dbReference>
<reference evidence="12 13" key="1">
    <citation type="journal article" date="2011" name="EMBO J.">
        <title>Structural diversity of bacterial flagellar motors.</title>
        <authorList>
            <person name="Chen S."/>
            <person name="Beeby M."/>
            <person name="Murphy G.E."/>
            <person name="Leadbetter J.R."/>
            <person name="Hendrixson D.R."/>
            <person name="Briegel A."/>
            <person name="Li Z."/>
            <person name="Shi J."/>
            <person name="Tocheva E.I."/>
            <person name="Muller A."/>
            <person name="Dobro M.J."/>
            <person name="Jensen G.J."/>
        </authorList>
    </citation>
    <scope>NUCLEOTIDE SEQUENCE [LARGE SCALE GENOMIC DNA]</scope>
    <source>
        <strain evidence="12 13">DSM 6540</strain>
    </source>
</reference>
<keyword evidence="8 9" id="KW-0472">Membrane</keyword>
<organism evidence="12 13">
    <name type="scientific">Acetonema longum DSM 6540</name>
    <dbReference type="NCBI Taxonomy" id="1009370"/>
    <lineage>
        <taxon>Bacteria</taxon>
        <taxon>Bacillati</taxon>
        <taxon>Bacillota</taxon>
        <taxon>Negativicutes</taxon>
        <taxon>Acetonemataceae</taxon>
        <taxon>Acetonema</taxon>
    </lineage>
</organism>
<dbReference type="Pfam" id="PF02518">
    <property type="entry name" value="HATPase_c"/>
    <property type="match status" value="1"/>
</dbReference>
<dbReference type="eggNOG" id="COG2205">
    <property type="taxonomic scope" value="Bacteria"/>
</dbReference>
<dbReference type="FunFam" id="1.10.287.130:FF:000001">
    <property type="entry name" value="Two-component sensor histidine kinase"/>
    <property type="match status" value="1"/>
</dbReference>
<dbReference type="InterPro" id="IPR005467">
    <property type="entry name" value="His_kinase_dom"/>
</dbReference>
<evidence type="ECO:0000256" key="3">
    <source>
        <dbReference type="ARBA" id="ARBA00012438"/>
    </source>
</evidence>
<dbReference type="EC" id="2.7.13.3" evidence="3"/>
<evidence type="ECO:0000256" key="2">
    <source>
        <dbReference type="ARBA" id="ARBA00004370"/>
    </source>
</evidence>
<dbReference type="InterPro" id="IPR003661">
    <property type="entry name" value="HisK_dim/P_dom"/>
</dbReference>
<dbReference type="InterPro" id="IPR036890">
    <property type="entry name" value="HATPase_C_sf"/>
</dbReference>
<name>F7NGP5_9FIRM</name>
<sequence>MTRSIFGRILMSHMAVILVSILALSLLMSFLIRSHVVINRRADLITKANSITAFLAPDIKTGKLPSPEVVERLNEMVGGRVWLTDEDGRVLVGQPPPRWFAQFPQPAEDLDDLFAGLSNLWVGNDREEKDRSMVIALPVAGAPNPVAVYLFAPVTGINRAVAALDKLLYYSLLFGIGASVILGFFITRTLTRPLADISRAASRFAKGEHASRTAAVGEDEIGRLGQVFNDMAASLAHTEQNRRDFLANVSHELKTPVAAIQAMAEALADGMVTTRADTQRYLANIVSQTGHINRLVQDLLDLAQLEAGEITILREKVDLAEFLARETEKMTTIALSQEKKLKFVLQKPQKNDRLAAVWADPVRLTQVFNNIGMNAIRYSPEGSEIKIRIETKGRFSQFTVTDQGPGIQPEDLPYIWERFYRAEKSRTRNAGGCGLGLAIVRDLVRAMGGEAEVESPPGKGAAFTIRLPVAKQ</sequence>
<dbReference type="Pfam" id="PF00512">
    <property type="entry name" value="HisKA"/>
    <property type="match status" value="1"/>
</dbReference>
<dbReference type="SUPFAM" id="SSF47384">
    <property type="entry name" value="Homodimeric domain of signal transducing histidine kinase"/>
    <property type="match status" value="1"/>
</dbReference>
<dbReference type="Gene3D" id="3.30.565.10">
    <property type="entry name" value="Histidine kinase-like ATPase, C-terminal domain"/>
    <property type="match status" value="1"/>
</dbReference>
<evidence type="ECO:0000313" key="12">
    <source>
        <dbReference type="EMBL" id="EGO64849.1"/>
    </source>
</evidence>
<feature type="domain" description="Histidine kinase" evidence="10">
    <location>
        <begin position="248"/>
        <end position="471"/>
    </location>
</feature>
<keyword evidence="5" id="KW-0808">Transferase</keyword>
<dbReference type="STRING" id="1009370.ALO_06165"/>
<dbReference type="InterPro" id="IPR050736">
    <property type="entry name" value="Sensor_HK_Regulatory"/>
</dbReference>
<proteinExistence type="predicted"/>
<dbReference type="InterPro" id="IPR003594">
    <property type="entry name" value="HATPase_dom"/>
</dbReference>
<dbReference type="CDD" id="cd00075">
    <property type="entry name" value="HATPase"/>
    <property type="match status" value="1"/>
</dbReference>
<keyword evidence="7" id="KW-0902">Two-component regulatory system</keyword>
<dbReference type="FunFam" id="3.30.565.10:FF:000006">
    <property type="entry name" value="Sensor histidine kinase WalK"/>
    <property type="match status" value="1"/>
</dbReference>
<gene>
    <name evidence="12" type="ORF">ALO_06165</name>
</gene>
<dbReference type="Gene3D" id="6.10.340.10">
    <property type="match status" value="1"/>
</dbReference>
<evidence type="ECO:0000256" key="1">
    <source>
        <dbReference type="ARBA" id="ARBA00000085"/>
    </source>
</evidence>
<evidence type="ECO:0000256" key="6">
    <source>
        <dbReference type="ARBA" id="ARBA00022777"/>
    </source>
</evidence>
<evidence type="ECO:0000256" key="5">
    <source>
        <dbReference type="ARBA" id="ARBA00022679"/>
    </source>
</evidence>
<keyword evidence="9" id="KW-0812">Transmembrane</keyword>
<comment type="catalytic activity">
    <reaction evidence="1">
        <text>ATP + protein L-histidine = ADP + protein N-phospho-L-histidine.</text>
        <dbReference type="EC" id="2.7.13.3"/>
    </reaction>
</comment>
<dbReference type="SMART" id="SM00304">
    <property type="entry name" value="HAMP"/>
    <property type="match status" value="2"/>
</dbReference>
<accession>F7NGP5</accession>
<dbReference type="SUPFAM" id="SSF158472">
    <property type="entry name" value="HAMP domain-like"/>
    <property type="match status" value="1"/>
</dbReference>
<dbReference type="GO" id="GO:0000155">
    <property type="term" value="F:phosphorelay sensor kinase activity"/>
    <property type="evidence" value="ECO:0007669"/>
    <property type="project" value="InterPro"/>
</dbReference>
<keyword evidence="4" id="KW-0597">Phosphoprotein</keyword>
<comment type="subcellular location">
    <subcellularLocation>
        <location evidence="2">Membrane</location>
    </subcellularLocation>
</comment>
<evidence type="ECO:0000256" key="8">
    <source>
        <dbReference type="ARBA" id="ARBA00023136"/>
    </source>
</evidence>
<dbReference type="InterPro" id="IPR003660">
    <property type="entry name" value="HAMP_dom"/>
</dbReference>
<dbReference type="EMBL" id="AFGF01000049">
    <property type="protein sequence ID" value="EGO64849.1"/>
    <property type="molecule type" value="Genomic_DNA"/>
</dbReference>
<evidence type="ECO:0000313" key="13">
    <source>
        <dbReference type="Proteomes" id="UP000003240"/>
    </source>
</evidence>
<protein>
    <recommendedName>
        <fullName evidence="3">histidine kinase</fullName>
        <ecNumber evidence="3">2.7.13.3</ecNumber>
    </recommendedName>
</protein>
<dbReference type="OrthoDB" id="9786919at2"/>
<dbReference type="InterPro" id="IPR036097">
    <property type="entry name" value="HisK_dim/P_sf"/>
</dbReference>
<dbReference type="AlphaFoldDB" id="F7NGP5"/>
<dbReference type="Gene3D" id="1.10.287.130">
    <property type="match status" value="1"/>
</dbReference>
<evidence type="ECO:0000256" key="7">
    <source>
        <dbReference type="ARBA" id="ARBA00023012"/>
    </source>
</evidence>
<dbReference type="SMART" id="SM00388">
    <property type="entry name" value="HisKA"/>
    <property type="match status" value="1"/>
</dbReference>